<sequence>MQQNSTTQTTTNSVDLRSSDAYIFVNNVMGALIIMFPVMLFLGVKVYKKYHVAVLHKKIATLEKLWHLDVKNKKY</sequence>
<evidence type="ECO:0000256" key="1">
    <source>
        <dbReference type="SAM" id="Phobius"/>
    </source>
</evidence>
<protein>
    <submittedName>
        <fullName evidence="2">Uncharacterized protein</fullName>
    </submittedName>
</protein>
<keyword evidence="1" id="KW-1133">Transmembrane helix</keyword>
<keyword evidence="1" id="KW-0812">Transmembrane</keyword>
<comment type="caution">
    <text evidence="2">The sequence shown here is derived from an EMBL/GenBank/DDBJ whole genome shotgun (WGS) entry which is preliminary data.</text>
</comment>
<dbReference type="RefSeq" id="WP_263745735.1">
    <property type="nucleotide sequence ID" value="NZ_JAOWRF010000174.1"/>
</dbReference>
<keyword evidence="3" id="KW-1185">Reference proteome</keyword>
<keyword evidence="1" id="KW-0472">Membrane</keyword>
<evidence type="ECO:0000313" key="3">
    <source>
        <dbReference type="Proteomes" id="UP001526143"/>
    </source>
</evidence>
<dbReference type="Proteomes" id="UP001526143">
    <property type="component" value="Unassembled WGS sequence"/>
</dbReference>
<proteinExistence type="predicted"/>
<reference evidence="2 3" key="1">
    <citation type="submission" date="2022-10" db="EMBL/GenBank/DDBJ databases">
        <title>Identification of biosynthetic pathway for the production of the potent trypsin inhibitor radiosumin.</title>
        <authorList>
            <person name="Fewer D.P."/>
            <person name="Delbaje E."/>
            <person name="Ouyang X."/>
            <person name="Agostino P.D."/>
            <person name="Wahlsten M."/>
            <person name="Jokela J."/>
            <person name="Permi P."/>
            <person name="Haapaniemi E."/>
            <person name="Koistinen H."/>
        </authorList>
    </citation>
    <scope>NUCLEOTIDE SEQUENCE [LARGE SCALE GENOMIC DNA]</scope>
    <source>
        <strain evidence="2 3">NIES-515</strain>
    </source>
</reference>
<organism evidence="2 3">
    <name type="scientific">Plectonema radiosum NIES-515</name>
    <dbReference type="NCBI Taxonomy" id="2986073"/>
    <lineage>
        <taxon>Bacteria</taxon>
        <taxon>Bacillati</taxon>
        <taxon>Cyanobacteriota</taxon>
        <taxon>Cyanophyceae</taxon>
        <taxon>Oscillatoriophycideae</taxon>
        <taxon>Oscillatoriales</taxon>
        <taxon>Microcoleaceae</taxon>
        <taxon>Plectonema</taxon>
    </lineage>
</organism>
<feature type="transmembrane region" description="Helical" evidence="1">
    <location>
        <begin position="21"/>
        <end position="42"/>
    </location>
</feature>
<dbReference type="EMBL" id="JAOWRF010000174">
    <property type="protein sequence ID" value="MCV3214176.1"/>
    <property type="molecule type" value="Genomic_DNA"/>
</dbReference>
<gene>
    <name evidence="2" type="ORF">OGM63_11750</name>
</gene>
<name>A0ABT3AYK1_9CYAN</name>
<evidence type="ECO:0000313" key="2">
    <source>
        <dbReference type="EMBL" id="MCV3214176.1"/>
    </source>
</evidence>
<accession>A0ABT3AYK1</accession>